<organism evidence="1 2">
    <name type="scientific">Senna tora</name>
    <dbReference type="NCBI Taxonomy" id="362788"/>
    <lineage>
        <taxon>Eukaryota</taxon>
        <taxon>Viridiplantae</taxon>
        <taxon>Streptophyta</taxon>
        <taxon>Embryophyta</taxon>
        <taxon>Tracheophyta</taxon>
        <taxon>Spermatophyta</taxon>
        <taxon>Magnoliopsida</taxon>
        <taxon>eudicotyledons</taxon>
        <taxon>Gunneridae</taxon>
        <taxon>Pentapetalae</taxon>
        <taxon>rosids</taxon>
        <taxon>fabids</taxon>
        <taxon>Fabales</taxon>
        <taxon>Fabaceae</taxon>
        <taxon>Caesalpinioideae</taxon>
        <taxon>Cassia clade</taxon>
        <taxon>Senna</taxon>
    </lineage>
</organism>
<dbReference type="Proteomes" id="UP000634136">
    <property type="component" value="Unassembled WGS sequence"/>
</dbReference>
<name>A0A834T015_9FABA</name>
<reference evidence="1" key="1">
    <citation type="submission" date="2020-09" db="EMBL/GenBank/DDBJ databases">
        <title>Genome-Enabled Discovery of Anthraquinone Biosynthesis in Senna tora.</title>
        <authorList>
            <person name="Kang S.-H."/>
            <person name="Pandey R.P."/>
            <person name="Lee C.-M."/>
            <person name="Sim J.-S."/>
            <person name="Jeong J.-T."/>
            <person name="Choi B.-S."/>
            <person name="Jung M."/>
            <person name="Ginzburg D."/>
            <person name="Zhao K."/>
            <person name="Won S.Y."/>
            <person name="Oh T.-J."/>
            <person name="Yu Y."/>
            <person name="Kim N.-H."/>
            <person name="Lee O.R."/>
            <person name="Lee T.-H."/>
            <person name="Bashyal P."/>
            <person name="Kim T.-S."/>
            <person name="Lee W.-H."/>
            <person name="Kawkins C."/>
            <person name="Kim C.-K."/>
            <person name="Kim J.S."/>
            <person name="Ahn B.O."/>
            <person name="Rhee S.Y."/>
            <person name="Sohng J.K."/>
        </authorList>
    </citation>
    <scope>NUCLEOTIDE SEQUENCE</scope>
    <source>
        <tissue evidence="1">Leaf</tissue>
    </source>
</reference>
<comment type="caution">
    <text evidence="1">The sequence shown here is derived from an EMBL/GenBank/DDBJ whole genome shotgun (WGS) entry which is preliminary data.</text>
</comment>
<dbReference type="AlphaFoldDB" id="A0A834T015"/>
<keyword evidence="2" id="KW-1185">Reference proteome</keyword>
<sequence length="115" mass="12401">MRAAAWQFAPVDHCSILLHQHRRHNSVIIAAAAGHIGDDGGLDGTQAGVIGGGFHIRAFINVGVRIHESDPRRGSTVRIRRYDVAPEAEERPCGEGRGVRICGESKLDKGVNCLL</sequence>
<evidence type="ECO:0000313" key="1">
    <source>
        <dbReference type="EMBL" id="KAF7813923.1"/>
    </source>
</evidence>
<proteinExistence type="predicted"/>
<accession>A0A834T015</accession>
<dbReference type="EMBL" id="JAAIUW010000010">
    <property type="protein sequence ID" value="KAF7813923.1"/>
    <property type="molecule type" value="Genomic_DNA"/>
</dbReference>
<gene>
    <name evidence="1" type="ORF">G2W53_034899</name>
</gene>
<protein>
    <submittedName>
        <fullName evidence="1">Uncharacterized protein</fullName>
    </submittedName>
</protein>
<evidence type="ECO:0000313" key="2">
    <source>
        <dbReference type="Proteomes" id="UP000634136"/>
    </source>
</evidence>